<dbReference type="InterPro" id="IPR051803">
    <property type="entry name" value="TA_system_RelE-like_toxin"/>
</dbReference>
<dbReference type="InterPro" id="IPR007712">
    <property type="entry name" value="RelE/ParE_toxin"/>
</dbReference>
<evidence type="ECO:0000256" key="2">
    <source>
        <dbReference type="ARBA" id="ARBA00022649"/>
    </source>
</evidence>
<dbReference type="KEGG" id="pspu:NA29_22220"/>
<dbReference type="PANTHER" id="PTHR33755">
    <property type="entry name" value="TOXIN PARE1-RELATED"/>
    <property type="match status" value="1"/>
</dbReference>
<dbReference type="RefSeq" id="WP_039400184.1">
    <property type="nucleotide sequence ID" value="NZ_CP010431.2"/>
</dbReference>
<proteinExistence type="inferred from homology"/>
<dbReference type="STRING" id="93222.NA29_22220"/>
<name>A0A239SNJ2_9BURK</name>
<reference evidence="3 4" key="1">
    <citation type="submission" date="2017-06" db="EMBL/GenBank/DDBJ databases">
        <authorList>
            <consortium name="Pathogen Informatics"/>
        </authorList>
    </citation>
    <scope>NUCLEOTIDE SEQUENCE [LARGE SCALE GENOMIC DNA]</scope>
    <source>
        <strain evidence="3 4">NCTC13161</strain>
    </source>
</reference>
<dbReference type="Gene3D" id="3.30.2310.20">
    <property type="entry name" value="RelE-like"/>
    <property type="match status" value="1"/>
</dbReference>
<accession>A0A239SNJ2</accession>
<keyword evidence="4" id="KW-1185">Reference proteome</keyword>
<gene>
    <name evidence="3" type="ORF">SAMEA4530655_03628</name>
</gene>
<sequence>MIVHLLPEAIVDLENVGDYIALDNPRRAVTFIQELRDKCLSLADMPYAFPIVPRYERFGIRHRIYGNYQIFYRVVESDERIDIVHILHSARNYAAILFP</sequence>
<dbReference type="Proteomes" id="UP000215126">
    <property type="component" value="Chromosome 1"/>
</dbReference>
<dbReference type="Pfam" id="PF05016">
    <property type="entry name" value="ParE_toxin"/>
    <property type="match status" value="1"/>
</dbReference>
<dbReference type="OrthoDB" id="9798046at2"/>
<organism evidence="3 4">
    <name type="scientific">Pandoraea sputorum</name>
    <dbReference type="NCBI Taxonomy" id="93222"/>
    <lineage>
        <taxon>Bacteria</taxon>
        <taxon>Pseudomonadati</taxon>
        <taxon>Pseudomonadota</taxon>
        <taxon>Betaproteobacteria</taxon>
        <taxon>Burkholderiales</taxon>
        <taxon>Burkholderiaceae</taxon>
        <taxon>Pandoraea</taxon>
    </lineage>
</organism>
<dbReference type="EMBL" id="LT906435">
    <property type="protein sequence ID" value="SNU87021.1"/>
    <property type="molecule type" value="Genomic_DNA"/>
</dbReference>
<evidence type="ECO:0000313" key="3">
    <source>
        <dbReference type="EMBL" id="SNU87021.1"/>
    </source>
</evidence>
<dbReference type="AlphaFoldDB" id="A0A239SNJ2"/>
<dbReference type="GeneID" id="88096229"/>
<evidence type="ECO:0000313" key="4">
    <source>
        <dbReference type="Proteomes" id="UP000215126"/>
    </source>
</evidence>
<keyword evidence="2" id="KW-1277">Toxin-antitoxin system</keyword>
<comment type="similarity">
    <text evidence="1">Belongs to the RelE toxin family.</text>
</comment>
<evidence type="ECO:0000256" key="1">
    <source>
        <dbReference type="ARBA" id="ARBA00006226"/>
    </source>
</evidence>
<dbReference type="InterPro" id="IPR035093">
    <property type="entry name" value="RelE/ParE_toxin_dom_sf"/>
</dbReference>
<dbReference type="PANTHER" id="PTHR33755:SF6">
    <property type="entry name" value="PLASMID STABILIZATION SYSTEM PROTEIN"/>
    <property type="match status" value="1"/>
</dbReference>
<protein>
    <submittedName>
        <fullName evidence="3">Plasmid stabilisation system protein</fullName>
    </submittedName>
</protein>